<comment type="pathway">
    <text evidence="1">Cofactor biosynthesis; ubiquinone biosynthesis.</text>
</comment>
<comment type="similarity">
    <text evidence="1">Belongs to the UbiK family.</text>
</comment>
<dbReference type="PANTHER" id="PTHR38040:SF1">
    <property type="entry name" value="UBIQUINONE BIOSYNTHESIS ACCESSORY FACTOR UBIK"/>
    <property type="match status" value="1"/>
</dbReference>
<organism evidence="2 3">
    <name type="scientific">Paraferrimonas sedimenticola</name>
    <dbReference type="NCBI Taxonomy" id="375674"/>
    <lineage>
        <taxon>Bacteria</taxon>
        <taxon>Pseudomonadati</taxon>
        <taxon>Pseudomonadota</taxon>
        <taxon>Gammaproteobacteria</taxon>
        <taxon>Alteromonadales</taxon>
        <taxon>Ferrimonadaceae</taxon>
        <taxon>Paraferrimonas</taxon>
    </lineage>
</organism>
<dbReference type="PANTHER" id="PTHR38040">
    <property type="entry name" value="UBIQUINONE BIOSYNTHESIS ACCESSORY FACTOR UBIK"/>
    <property type="match status" value="1"/>
</dbReference>
<dbReference type="NCBIfam" id="NF047835">
    <property type="entry name" value="UbiqAccUbiK"/>
    <property type="match status" value="1"/>
</dbReference>
<keyword evidence="1" id="KW-0175">Coiled coil</keyword>
<reference evidence="2" key="2">
    <citation type="submission" date="2023-01" db="EMBL/GenBank/DDBJ databases">
        <title>Draft genome sequence of Paraferrimonas sedimenticola strain NBRC 101628.</title>
        <authorList>
            <person name="Sun Q."/>
            <person name="Mori K."/>
        </authorList>
    </citation>
    <scope>NUCLEOTIDE SEQUENCE</scope>
    <source>
        <strain evidence="2">NBRC 101628</strain>
    </source>
</reference>
<dbReference type="AlphaFoldDB" id="A0AA37RY98"/>
<gene>
    <name evidence="1" type="primary">ubiK</name>
    <name evidence="2" type="ORF">GCM10007895_27950</name>
</gene>
<comment type="subcellular location">
    <subcellularLocation>
        <location evidence="1">Cytoplasm</location>
    </subcellularLocation>
</comment>
<protein>
    <recommendedName>
        <fullName evidence="1">Ubiquinone biosynthesis accessory factor UbiK</fullName>
    </recommendedName>
</protein>
<feature type="coiled-coil region" evidence="1">
    <location>
        <begin position="52"/>
        <end position="79"/>
    </location>
</feature>
<evidence type="ECO:0000313" key="3">
    <source>
        <dbReference type="Proteomes" id="UP001161422"/>
    </source>
</evidence>
<dbReference type="RefSeq" id="WP_095504672.1">
    <property type="nucleotide sequence ID" value="NZ_BSNC01000006.1"/>
</dbReference>
<comment type="caution">
    <text evidence="2">The sequence shown here is derived from an EMBL/GenBank/DDBJ whole genome shotgun (WGS) entry which is preliminary data.</text>
</comment>
<comment type="function">
    <text evidence="1">Required for efficient ubiquinone (coenzyme Q) biosynthesis. UbiK is probably an accessory factor of Ubi enzymes and facilitates ubiquinone biosynthesis by acting as an assembly factor, a targeting factor, or both.</text>
</comment>
<evidence type="ECO:0000256" key="1">
    <source>
        <dbReference type="HAMAP-Rule" id="MF_02216"/>
    </source>
</evidence>
<dbReference type="EMBL" id="BSNC01000006">
    <property type="protein sequence ID" value="GLP97488.1"/>
    <property type="molecule type" value="Genomic_DNA"/>
</dbReference>
<dbReference type="GO" id="GO:0005829">
    <property type="term" value="C:cytosol"/>
    <property type="evidence" value="ECO:0007669"/>
    <property type="project" value="TreeGrafter"/>
</dbReference>
<dbReference type="GO" id="GO:0006744">
    <property type="term" value="P:ubiquinone biosynthetic process"/>
    <property type="evidence" value="ECO:0007669"/>
    <property type="project" value="UniProtKB-UniRule"/>
</dbReference>
<proteinExistence type="inferred from homology"/>
<keyword evidence="1" id="KW-0831">Ubiquinone biosynthesis</keyword>
<accession>A0AA37RY98</accession>
<name>A0AA37RY98_9GAMM</name>
<dbReference type="Proteomes" id="UP001161422">
    <property type="component" value="Unassembled WGS sequence"/>
</dbReference>
<sequence>MIDPQKLEQVAKQLSEALPPGLKQAAGEFEERSKQILQQQLLKLDLVSREEFDVQQKVLAKTRAKLEELEKQVEQLIQAQKD</sequence>
<dbReference type="InterPro" id="IPR007475">
    <property type="entry name" value="UbiK"/>
</dbReference>
<dbReference type="HAMAP" id="MF_02216">
    <property type="entry name" value="UbiK"/>
    <property type="match status" value="1"/>
</dbReference>
<keyword evidence="1" id="KW-0963">Cytoplasm</keyword>
<evidence type="ECO:0000313" key="2">
    <source>
        <dbReference type="EMBL" id="GLP97488.1"/>
    </source>
</evidence>
<dbReference type="Pfam" id="PF04380">
    <property type="entry name" value="BMFP"/>
    <property type="match status" value="1"/>
</dbReference>
<keyword evidence="3" id="KW-1185">Reference proteome</keyword>
<reference evidence="2" key="1">
    <citation type="journal article" date="2014" name="Int. J. Syst. Evol. Microbiol.">
        <title>Complete genome sequence of Corynebacterium casei LMG S-19264T (=DSM 44701T), isolated from a smear-ripened cheese.</title>
        <authorList>
            <consortium name="US DOE Joint Genome Institute (JGI-PGF)"/>
            <person name="Walter F."/>
            <person name="Albersmeier A."/>
            <person name="Kalinowski J."/>
            <person name="Ruckert C."/>
        </authorList>
    </citation>
    <scope>NUCLEOTIDE SEQUENCE</scope>
    <source>
        <strain evidence="2">NBRC 101628</strain>
    </source>
</reference>